<proteinExistence type="inferred from homology"/>
<feature type="transmembrane region" description="Helical" evidence="6">
    <location>
        <begin position="92"/>
        <end position="108"/>
    </location>
</feature>
<accession>A0A814D2T6</accession>
<keyword evidence="8" id="KW-1185">Reference proteome</keyword>
<gene>
    <name evidence="7" type="ORF">OXX778_LOCUS13863</name>
</gene>
<dbReference type="EMBL" id="CAJNOC010002750">
    <property type="protein sequence ID" value="CAF0949494.1"/>
    <property type="molecule type" value="Genomic_DNA"/>
</dbReference>
<evidence type="ECO:0000256" key="3">
    <source>
        <dbReference type="ARBA" id="ARBA00022692"/>
    </source>
</evidence>
<dbReference type="InterPro" id="IPR004345">
    <property type="entry name" value="TB2_DP1_HVA22"/>
</dbReference>
<keyword evidence="5 6" id="KW-0472">Membrane</keyword>
<evidence type="ECO:0000256" key="6">
    <source>
        <dbReference type="RuleBase" id="RU362006"/>
    </source>
</evidence>
<evidence type="ECO:0000256" key="5">
    <source>
        <dbReference type="ARBA" id="ARBA00023136"/>
    </source>
</evidence>
<evidence type="ECO:0000313" key="7">
    <source>
        <dbReference type="EMBL" id="CAF0949494.1"/>
    </source>
</evidence>
<organism evidence="7 8">
    <name type="scientific">Brachionus calyciflorus</name>
    <dbReference type="NCBI Taxonomy" id="104777"/>
    <lineage>
        <taxon>Eukaryota</taxon>
        <taxon>Metazoa</taxon>
        <taxon>Spiralia</taxon>
        <taxon>Gnathifera</taxon>
        <taxon>Rotifera</taxon>
        <taxon>Eurotatoria</taxon>
        <taxon>Monogononta</taxon>
        <taxon>Pseudotrocha</taxon>
        <taxon>Ploima</taxon>
        <taxon>Brachionidae</taxon>
        <taxon>Brachionus</taxon>
    </lineage>
</organism>
<comment type="subcellular location">
    <subcellularLocation>
        <location evidence="1 6">Membrane</location>
        <topology evidence="1 6">Multi-pass membrane protein</topology>
    </subcellularLocation>
</comment>
<reference evidence="7" key="1">
    <citation type="submission" date="2021-02" db="EMBL/GenBank/DDBJ databases">
        <authorList>
            <person name="Nowell W R."/>
        </authorList>
    </citation>
    <scope>NUCLEOTIDE SEQUENCE</scope>
    <source>
        <strain evidence="7">Ploen Becks lab</strain>
    </source>
</reference>
<evidence type="ECO:0000256" key="4">
    <source>
        <dbReference type="ARBA" id="ARBA00022989"/>
    </source>
</evidence>
<dbReference type="PANTHER" id="PTHR12300">
    <property type="entry name" value="HVA22-LIKE PROTEINS"/>
    <property type="match status" value="1"/>
</dbReference>
<evidence type="ECO:0000256" key="2">
    <source>
        <dbReference type="ARBA" id="ARBA00008573"/>
    </source>
</evidence>
<protein>
    <recommendedName>
        <fullName evidence="6">Receptor expression-enhancing protein</fullName>
    </recommendedName>
</protein>
<comment type="caution">
    <text evidence="7">The sequence shown here is derived from an EMBL/GenBank/DDBJ whole genome shotgun (WGS) entry which is preliminary data.</text>
</comment>
<dbReference type="PANTHER" id="PTHR12300:SF161">
    <property type="entry name" value="RECEPTOR EXPRESSION-ENHANCING PROTEIN"/>
    <property type="match status" value="1"/>
</dbReference>
<dbReference type="GO" id="GO:0016020">
    <property type="term" value="C:membrane"/>
    <property type="evidence" value="ECO:0007669"/>
    <property type="project" value="UniProtKB-SubCell"/>
</dbReference>
<keyword evidence="4 6" id="KW-1133">Transmembrane helix</keyword>
<dbReference type="AlphaFoldDB" id="A0A814D2T6"/>
<sequence>MSNQAVTLAGIRDWFRTKLREENFATNLLVKAETKTKVNREYIALGVVGFIALYLVVGWGNDFLCNLIGFLYPAYASVKAIESSHSDDDTKWLMYWCVYAFFGILEFFSDQLLFWIPLYTLSKCMFLLWLMVPGSNGGTHVVYHKLIRPFVLKHQSSIDAAADKAKDKFNKISKELLSEKQQ</sequence>
<name>A0A814D2T6_9BILA</name>
<comment type="similarity">
    <text evidence="2 6">Belongs to the DP1 family.</text>
</comment>
<feature type="transmembrane region" description="Helical" evidence="6">
    <location>
        <begin position="113"/>
        <end position="132"/>
    </location>
</feature>
<dbReference type="OrthoDB" id="10009287at2759"/>
<keyword evidence="3 6" id="KW-0812">Transmembrane</keyword>
<evidence type="ECO:0000313" key="8">
    <source>
        <dbReference type="Proteomes" id="UP000663879"/>
    </source>
</evidence>
<feature type="transmembrane region" description="Helical" evidence="6">
    <location>
        <begin position="42"/>
        <end position="72"/>
    </location>
</feature>
<dbReference type="Proteomes" id="UP000663879">
    <property type="component" value="Unassembled WGS sequence"/>
</dbReference>
<dbReference type="Pfam" id="PF03134">
    <property type="entry name" value="TB2_DP1_HVA22"/>
    <property type="match status" value="1"/>
</dbReference>
<evidence type="ECO:0000256" key="1">
    <source>
        <dbReference type="ARBA" id="ARBA00004141"/>
    </source>
</evidence>